<name>A0A3G8FAD1_9CAUD</name>
<accession>A0A3G8FAD1</accession>
<gene>
    <name evidence="1" type="ORF">CHPC919_0025</name>
</gene>
<sequence length="54" mass="6533">MYFLHSLTQKKKDRIEFFKLNKDEDAMKVYYNLADSGTIEKYLETSAFLEYINE</sequence>
<keyword evidence="2" id="KW-1185">Reference proteome</keyword>
<reference evidence="1" key="1">
    <citation type="submission" date="2018-09" db="EMBL/GenBank/DDBJ databases">
        <title>A comparative genomics approach for identifying host-range determinants of bacteriophages infecting Streptococcus thermophilus.</title>
        <authorList>
            <person name="Szymczak P."/>
            <person name="Rau M.H."/>
            <person name="Monteiro J.M."/>
            <person name="de Pinho M.G."/>
            <person name="Filipe S.R."/>
            <person name="Vogensen F.K."/>
            <person name="Zeidan A."/>
            <person name="Janzen T."/>
        </authorList>
    </citation>
    <scope>NUCLEOTIDE SEQUENCE [LARGE SCALE GENOMIC DNA]</scope>
</reference>
<proteinExistence type="predicted"/>
<protein>
    <submittedName>
        <fullName evidence="1">Uncharacterized protein</fullName>
    </submittedName>
</protein>
<evidence type="ECO:0000313" key="2">
    <source>
        <dbReference type="Proteomes" id="UP000280984"/>
    </source>
</evidence>
<organism evidence="1 2">
    <name type="scientific">Streptococcus phage CHPC919</name>
    <dbReference type="NCBI Taxonomy" id="2365046"/>
    <lineage>
        <taxon>Viruses</taxon>
        <taxon>Duplodnaviria</taxon>
        <taxon>Heunggongvirae</taxon>
        <taxon>Uroviricota</taxon>
        <taxon>Caudoviricetes</taxon>
        <taxon>Aliceevansviridae</taxon>
        <taxon>Moineauvirus</taxon>
        <taxon>Moineauvirus CHPC919</taxon>
        <taxon>Moineauvirus Sfi19</taxon>
    </lineage>
</organism>
<dbReference type="Proteomes" id="UP000280984">
    <property type="component" value="Segment"/>
</dbReference>
<evidence type="ECO:0000313" key="1">
    <source>
        <dbReference type="EMBL" id="AZF90780.1"/>
    </source>
</evidence>
<dbReference type="EMBL" id="MH937469">
    <property type="protein sequence ID" value="AZF90780.1"/>
    <property type="molecule type" value="Genomic_DNA"/>
</dbReference>